<evidence type="ECO:0000259" key="9">
    <source>
        <dbReference type="PROSITE" id="PS50928"/>
    </source>
</evidence>
<name>A0A379ZT20_SERMA</name>
<feature type="transmembrane region" description="Helical" evidence="8">
    <location>
        <begin position="15"/>
        <end position="38"/>
    </location>
</feature>
<evidence type="ECO:0000256" key="7">
    <source>
        <dbReference type="ARBA" id="ARBA00023136"/>
    </source>
</evidence>
<keyword evidence="3" id="KW-1003">Cell membrane</keyword>
<dbReference type="PROSITE" id="PS50928">
    <property type="entry name" value="ABC_TM1"/>
    <property type="match status" value="1"/>
</dbReference>
<dbReference type="PROSITE" id="PS51257">
    <property type="entry name" value="PROKAR_LIPOPROTEIN"/>
    <property type="match status" value="1"/>
</dbReference>
<keyword evidence="6 8" id="KW-1133">Transmembrane helix</keyword>
<evidence type="ECO:0000256" key="8">
    <source>
        <dbReference type="SAM" id="Phobius"/>
    </source>
</evidence>
<reference evidence="10 11" key="1">
    <citation type="submission" date="2018-06" db="EMBL/GenBank/DDBJ databases">
        <authorList>
            <consortium name="Pathogen Informatics"/>
            <person name="Doyle S."/>
        </authorList>
    </citation>
    <scope>NUCLEOTIDE SEQUENCE [LARGE SCALE GENOMIC DNA]</scope>
    <source>
        <strain evidence="10 11">NCTC10211</strain>
    </source>
</reference>
<keyword evidence="2" id="KW-0813">Transport</keyword>
<dbReference type="InterPro" id="IPR000515">
    <property type="entry name" value="MetI-like"/>
</dbReference>
<organism evidence="10 11">
    <name type="scientific">Serratia marcescens</name>
    <dbReference type="NCBI Taxonomy" id="615"/>
    <lineage>
        <taxon>Bacteria</taxon>
        <taxon>Pseudomonadati</taxon>
        <taxon>Pseudomonadota</taxon>
        <taxon>Gammaproteobacteria</taxon>
        <taxon>Enterobacterales</taxon>
        <taxon>Yersiniaceae</taxon>
        <taxon>Serratia</taxon>
    </lineage>
</organism>
<dbReference type="EMBL" id="UGYK01000002">
    <property type="protein sequence ID" value="SUI67775.1"/>
    <property type="molecule type" value="Genomic_DNA"/>
</dbReference>
<dbReference type="SUPFAM" id="SSF161098">
    <property type="entry name" value="MetI-like"/>
    <property type="match status" value="1"/>
</dbReference>
<evidence type="ECO:0000256" key="4">
    <source>
        <dbReference type="ARBA" id="ARBA00022519"/>
    </source>
</evidence>
<dbReference type="PANTHER" id="PTHR43357:SF4">
    <property type="entry name" value="INNER MEMBRANE ABC TRANSPORTER PERMEASE PROTEIN YDCV"/>
    <property type="match status" value="1"/>
</dbReference>
<dbReference type="GO" id="GO:0005886">
    <property type="term" value="C:plasma membrane"/>
    <property type="evidence" value="ECO:0007669"/>
    <property type="project" value="UniProtKB-SubCell"/>
</dbReference>
<feature type="transmembrane region" description="Helical" evidence="8">
    <location>
        <begin position="50"/>
        <end position="70"/>
    </location>
</feature>
<sequence length="112" mass="12042">MFESRRFVSALLNTLQIALLATLGCLVLGTLLSLLLVFTPFPGSRLIARVIDTFIAMPTFLITLAFTFIYGSAGLLNGTLMTAFGFTLPPVGLSLLHLGGDPGGKLPCLRRW</sequence>
<evidence type="ECO:0000256" key="6">
    <source>
        <dbReference type="ARBA" id="ARBA00022989"/>
    </source>
</evidence>
<dbReference type="Proteomes" id="UP000254765">
    <property type="component" value="Unassembled WGS sequence"/>
</dbReference>
<feature type="domain" description="ABC transmembrane type-1" evidence="9">
    <location>
        <begin position="11"/>
        <end position="112"/>
    </location>
</feature>
<dbReference type="AlphaFoldDB" id="A0A379ZT20"/>
<evidence type="ECO:0000256" key="3">
    <source>
        <dbReference type="ARBA" id="ARBA00022475"/>
    </source>
</evidence>
<proteinExistence type="predicted"/>
<comment type="subcellular location">
    <subcellularLocation>
        <location evidence="1">Cell inner membrane</location>
        <topology evidence="1">Multi-pass membrane protein</topology>
    </subcellularLocation>
</comment>
<evidence type="ECO:0000313" key="11">
    <source>
        <dbReference type="Proteomes" id="UP000254765"/>
    </source>
</evidence>
<evidence type="ECO:0000256" key="5">
    <source>
        <dbReference type="ARBA" id="ARBA00022692"/>
    </source>
</evidence>
<evidence type="ECO:0000256" key="1">
    <source>
        <dbReference type="ARBA" id="ARBA00004429"/>
    </source>
</evidence>
<evidence type="ECO:0000313" key="10">
    <source>
        <dbReference type="EMBL" id="SUI67775.1"/>
    </source>
</evidence>
<dbReference type="GO" id="GO:0055085">
    <property type="term" value="P:transmembrane transport"/>
    <property type="evidence" value="ECO:0007669"/>
    <property type="project" value="InterPro"/>
</dbReference>
<dbReference type="PANTHER" id="PTHR43357">
    <property type="entry name" value="INNER MEMBRANE ABC TRANSPORTER PERMEASE PROTEIN YDCV"/>
    <property type="match status" value="1"/>
</dbReference>
<evidence type="ECO:0000256" key="2">
    <source>
        <dbReference type="ARBA" id="ARBA00022448"/>
    </source>
</evidence>
<dbReference type="InterPro" id="IPR035906">
    <property type="entry name" value="MetI-like_sf"/>
</dbReference>
<keyword evidence="4" id="KW-0997">Cell inner membrane</keyword>
<protein>
    <submittedName>
        <fullName evidence="10">2-aminoethylphosphonate transport system permease PhnU</fullName>
    </submittedName>
</protein>
<dbReference type="Gene3D" id="1.10.3720.10">
    <property type="entry name" value="MetI-like"/>
    <property type="match status" value="1"/>
</dbReference>
<gene>
    <name evidence="10" type="ORF">NCTC10211_04279</name>
</gene>
<accession>A0A379ZT20</accession>
<keyword evidence="5 8" id="KW-0812">Transmembrane</keyword>
<keyword evidence="7 8" id="KW-0472">Membrane</keyword>